<dbReference type="Gene3D" id="1.50.10.100">
    <property type="entry name" value="Chondroitin AC/alginate lyase"/>
    <property type="match status" value="1"/>
</dbReference>
<dbReference type="Proteomes" id="UP000184170">
    <property type="component" value="Unassembled WGS sequence"/>
</dbReference>
<dbReference type="OrthoDB" id="7210452at2"/>
<name>A0A1M4TZ51_9GAMM</name>
<evidence type="ECO:0000313" key="4">
    <source>
        <dbReference type="EMBL" id="SHE49607.1"/>
    </source>
</evidence>
<accession>A0A1M4TZ51</accession>
<evidence type="ECO:0000256" key="2">
    <source>
        <dbReference type="ARBA" id="ARBA00023239"/>
    </source>
</evidence>
<keyword evidence="2 4" id="KW-0456">Lyase</keyword>
<evidence type="ECO:0000313" key="5">
    <source>
        <dbReference type="Proteomes" id="UP000184170"/>
    </source>
</evidence>
<dbReference type="GO" id="GO:0042597">
    <property type="term" value="C:periplasmic space"/>
    <property type="evidence" value="ECO:0007669"/>
    <property type="project" value="InterPro"/>
</dbReference>
<sequence length="768" mass="88407">MNMLDLRALVASIPFARRIKRVFDKHARMKFVEVSYPKDRLKPVGTNVKDGESKECQPDSNNFVLYRIIGNDLVPRHKKGQSRKNLEFILKHEADLANCEKRFIVNRIVDRGEEEKIIQLLQTYRLPYIRIPFDYDAYRTVGWDISGLPVHFAPYSSGFKRLHLSSQGIALLRVYRKKNNYVMNNNGARNVALQDGKRRAKWILPWDGNCFLTLSAWEEIRRSVIAQADFPYHIVPMARILDNNELLNPGYRPEAIEEPQVVFRADSNEEFDPEYSYGRRPKVEFLWRIGFPGKWDNWPIEPWDLPCPAYSADAGRYAQGGWVARLYSGKAEFEKQRDHNAWVGRGEARTEAIASMLDMLDAKAFDHNLNPEQVIFVPTADRLDGSAVALGYLRNAAAEALTRGPFSVVDKTTLPPGRNRNDYWHPAPYYWPHPLKIPGLPYVRRDGQRVPGTRMYEPLSEKYDRTRVQYLFDDTYTLALAWLQFGDPEYGRHGAELVRQWFLKPETAMTPHLEYAQVRCGHNNNRGACSGIIEFKDLYYFLDAVRILKSGNFLVTEEYAAFKAWLGNYLEWLRFSRQGIEERAALNNHGTYYDLQVAAICAFLGEAKLLRETLRDSRFRLLAQFDAAGAQPHELERTSTAHYCCFNLQGWIHLALIAESVGEDLWSFTGKEGNGIRNGMEWLLGHSAGSWPYAQIDEFDAERFYPIAYCYLDKYGHSRANIKFPIPAPTKIKPLYHPHDGIRPYWNLFMPGAVGNAVPVAHEEGVMG</sequence>
<feature type="domain" description="Alginate lyase" evidence="3">
    <location>
        <begin position="407"/>
        <end position="686"/>
    </location>
</feature>
<keyword evidence="5" id="KW-1185">Reference proteome</keyword>
<dbReference type="SUPFAM" id="SSF48230">
    <property type="entry name" value="Chondroitin AC/alginate lyase"/>
    <property type="match status" value="1"/>
</dbReference>
<keyword evidence="1" id="KW-0732">Signal</keyword>
<reference evidence="5" key="1">
    <citation type="submission" date="2016-11" db="EMBL/GenBank/DDBJ databases">
        <authorList>
            <person name="Varghese N."/>
            <person name="Submissions S."/>
        </authorList>
    </citation>
    <scope>NUCLEOTIDE SEQUENCE [LARGE SCALE GENOMIC DNA]</scope>
    <source>
        <strain evidence="5">CGMCC 1.7063</strain>
    </source>
</reference>
<dbReference type="EMBL" id="FQVA01000001">
    <property type="protein sequence ID" value="SHE49607.1"/>
    <property type="molecule type" value="Genomic_DNA"/>
</dbReference>
<dbReference type="InterPro" id="IPR008397">
    <property type="entry name" value="Alginate_lyase_dom"/>
</dbReference>
<dbReference type="GO" id="GO:0016829">
    <property type="term" value="F:lyase activity"/>
    <property type="evidence" value="ECO:0007669"/>
    <property type="project" value="UniProtKB-KW"/>
</dbReference>
<dbReference type="AlphaFoldDB" id="A0A1M4TZ51"/>
<dbReference type="InterPro" id="IPR008929">
    <property type="entry name" value="Chondroitin_lyas"/>
</dbReference>
<evidence type="ECO:0000259" key="3">
    <source>
        <dbReference type="Pfam" id="PF05426"/>
    </source>
</evidence>
<organism evidence="4 5">
    <name type="scientific">Microbulbifer donghaiensis</name>
    <dbReference type="NCBI Taxonomy" id="494016"/>
    <lineage>
        <taxon>Bacteria</taxon>
        <taxon>Pseudomonadati</taxon>
        <taxon>Pseudomonadota</taxon>
        <taxon>Gammaproteobacteria</taxon>
        <taxon>Cellvibrionales</taxon>
        <taxon>Microbulbiferaceae</taxon>
        <taxon>Microbulbifer</taxon>
    </lineage>
</organism>
<gene>
    <name evidence="4" type="ORF">SAMN04487965_0014</name>
</gene>
<proteinExistence type="predicted"/>
<evidence type="ECO:0000256" key="1">
    <source>
        <dbReference type="ARBA" id="ARBA00022729"/>
    </source>
</evidence>
<protein>
    <submittedName>
        <fullName evidence="4">Alginate lyase</fullName>
    </submittedName>
</protein>
<dbReference type="STRING" id="494016.SAMN04487965_0014"/>
<dbReference type="Pfam" id="PF05426">
    <property type="entry name" value="Alginate_lyase"/>
    <property type="match status" value="1"/>
</dbReference>